<organism evidence="1">
    <name type="scientific">Pseudoalteromonas translucida KMM 520</name>
    <dbReference type="NCBI Taxonomy" id="1315283"/>
    <lineage>
        <taxon>Bacteria</taxon>
        <taxon>Pseudomonadati</taxon>
        <taxon>Pseudomonadota</taxon>
        <taxon>Gammaproteobacteria</taxon>
        <taxon>Alteromonadales</taxon>
        <taxon>Pseudoalteromonadaceae</taxon>
        <taxon>Pseudoalteromonas</taxon>
    </lineage>
</organism>
<dbReference type="KEGG" id="ptn:PTRA_a1461"/>
<dbReference type="NCBIfam" id="TIGR04387">
    <property type="entry name" value="capsid_maj_N4"/>
    <property type="match status" value="1"/>
</dbReference>
<dbReference type="Proteomes" id="UP000065261">
    <property type="component" value="Chromosome I"/>
</dbReference>
<dbReference type="Pfam" id="PF13252">
    <property type="entry name" value="Phage_capsid_3"/>
    <property type="match status" value="1"/>
</dbReference>
<evidence type="ECO:0008006" key="3">
    <source>
        <dbReference type="Google" id="ProtNLM"/>
    </source>
</evidence>
<proteinExistence type="predicted"/>
<dbReference type="PATRIC" id="fig|1315283.4.peg.1265"/>
<dbReference type="AlphaFoldDB" id="A0A0U2VDI5"/>
<evidence type="ECO:0000313" key="2">
    <source>
        <dbReference type="Proteomes" id="UP000065261"/>
    </source>
</evidence>
<name>A0A0U2VDI5_9GAMM</name>
<gene>
    <name evidence="1" type="ORF">PTRA_a1461</name>
</gene>
<protein>
    <recommendedName>
        <fullName evidence="3">N4-gp56 family major capsid protein</fullName>
    </recommendedName>
</protein>
<dbReference type="OrthoDB" id="8877014at2"/>
<dbReference type="InterPro" id="IPR025267">
    <property type="entry name" value="ORF017-like"/>
</dbReference>
<accession>A0A0U2VDI5</accession>
<dbReference type="EMBL" id="CP011034">
    <property type="protein sequence ID" value="ALS32672.1"/>
    <property type="molecule type" value="Genomic_DNA"/>
</dbReference>
<evidence type="ECO:0000313" key="1">
    <source>
        <dbReference type="EMBL" id="ALS32672.1"/>
    </source>
</evidence>
<dbReference type="RefSeq" id="WP_058373110.1">
    <property type="nucleotide sequence ID" value="NZ_CP011034.1"/>
</dbReference>
<reference evidence="1 2" key="1">
    <citation type="submission" date="2015-03" db="EMBL/GenBank/DDBJ databases">
        <authorList>
            <person name="Murphy D."/>
        </authorList>
    </citation>
    <scope>NUCLEOTIDE SEQUENCE [LARGE SCALE GENOMIC DNA]</scope>
    <source>
        <strain evidence="1 2">KMM 520</strain>
    </source>
</reference>
<sequence length="403" mass="44560">MSTITKAQAAKAFGAALFTHTRRQNTFVNMLTGAAPQAAKADTAHNKKQTEKGAPIVMINDLQSQAGDAVEMDLFHNLGGLPTMGDKKLEGRGESLSKTVFELRIDQGRKMVDSGGKMSQKRTKHNLLTTAKTLLGNYYNDLKDEVAMYHLAGARGSFAPDDIIIPLESHEEFKEIMVNEVLAPTYDRHIFGGDATSLESIDAADIMTLEKLDDLALILEEQSNPMKNITFEADQMANESPFFLLFVTPRQWRDLWASATDKKLQELQSRAIKRGTGFNHPVFKGDVIMWRNILVRQYRKPVRFYAGDTVTVSNNDRLATTKQVTAGVDIDRAILLGGQALANAYGKSDSGSHFSMTTEKTDHGNANETAIVWMNGCKKVRFSDKTGRVNDYGTMVLDTAVTL</sequence>